<organism evidence="3 4">
    <name type="scientific">Aquabacterium olei</name>
    <dbReference type="NCBI Taxonomy" id="1296669"/>
    <lineage>
        <taxon>Bacteria</taxon>
        <taxon>Pseudomonadati</taxon>
        <taxon>Pseudomonadota</taxon>
        <taxon>Betaproteobacteria</taxon>
        <taxon>Burkholderiales</taxon>
        <taxon>Aquabacterium</taxon>
    </lineage>
</organism>
<evidence type="ECO:0000313" key="3">
    <source>
        <dbReference type="EMBL" id="AWI53318.1"/>
    </source>
</evidence>
<reference evidence="3 4" key="1">
    <citation type="submission" date="2018-05" db="EMBL/GenBank/DDBJ databases">
        <title>complete genome sequence of Aquabacterium olei NBRC 110486.</title>
        <authorList>
            <person name="Tang B."/>
            <person name="Chang J."/>
            <person name="Zhang L."/>
            <person name="Yang H."/>
        </authorList>
    </citation>
    <scope>NUCLEOTIDE SEQUENCE [LARGE SCALE GENOMIC DNA]</scope>
    <source>
        <strain evidence="3 4">NBRC 110486</strain>
    </source>
</reference>
<dbReference type="CDD" id="cd00093">
    <property type="entry name" value="HTH_XRE"/>
    <property type="match status" value="1"/>
</dbReference>
<dbReference type="KEGG" id="aon:DEH84_07660"/>
<dbReference type="Pfam" id="PF13464">
    <property type="entry name" value="RodZ_C"/>
    <property type="match status" value="1"/>
</dbReference>
<sequence>MTEPSLSPSTPPPTGDPRVAGARLQAAREAQGLSLDHLAASLKVTEAKLAALERGDLDQLPDANFARALAKTVCRQLQIDPAPVLAELPASRMIPLGPDREPLNQPFKERRSTGPLFDRAGKGADFGALLSARWLAPLVLLLAALVVYLLPEQIERPAWWPAATVAPGATSASAAAPADASVSEPLFAPADAGAEPAATGSDPVPAPLTPESIAPPQVAASSVEVPAPSAPAPEPATALPPEGAALVGLRAVEDAWIEVRDARGKKVFSGLLKAGQTASVDGAAPMRLRIGNATHVQLTHKGQPVALAAHTRNNIARLELP</sequence>
<evidence type="ECO:0000259" key="2">
    <source>
        <dbReference type="SMART" id="SM00530"/>
    </source>
</evidence>
<feature type="domain" description="HTH cro/C1-type" evidence="2">
    <location>
        <begin position="23"/>
        <end position="84"/>
    </location>
</feature>
<feature type="region of interest" description="Disordered" evidence="1">
    <location>
        <begin position="191"/>
        <end position="239"/>
    </location>
</feature>
<dbReference type="SMART" id="SM00530">
    <property type="entry name" value="HTH_XRE"/>
    <property type="match status" value="1"/>
</dbReference>
<proteinExistence type="predicted"/>
<dbReference type="EMBL" id="CP029210">
    <property type="protein sequence ID" value="AWI53318.1"/>
    <property type="molecule type" value="Genomic_DNA"/>
</dbReference>
<feature type="compositionally biased region" description="Low complexity" evidence="1">
    <location>
        <begin position="214"/>
        <end position="227"/>
    </location>
</feature>
<dbReference type="AlphaFoldDB" id="A0A2U8FR63"/>
<dbReference type="Pfam" id="PF13413">
    <property type="entry name" value="HTH_25"/>
    <property type="match status" value="1"/>
</dbReference>
<gene>
    <name evidence="3" type="ORF">DEH84_07660</name>
</gene>
<dbReference type="InterPro" id="IPR050400">
    <property type="entry name" value="Bact_Cytoskel_RodZ"/>
</dbReference>
<evidence type="ECO:0000256" key="1">
    <source>
        <dbReference type="SAM" id="MobiDB-lite"/>
    </source>
</evidence>
<dbReference type="Proteomes" id="UP000244892">
    <property type="component" value="Chromosome"/>
</dbReference>
<dbReference type="PANTHER" id="PTHR34475:SF1">
    <property type="entry name" value="CYTOSKELETON PROTEIN RODZ"/>
    <property type="match status" value="1"/>
</dbReference>
<dbReference type="InterPro" id="IPR025194">
    <property type="entry name" value="RodZ-like_C"/>
</dbReference>
<keyword evidence="4" id="KW-1185">Reference proteome</keyword>
<dbReference type="InterPro" id="IPR010982">
    <property type="entry name" value="Lambda_DNA-bd_dom_sf"/>
</dbReference>
<dbReference type="Gene3D" id="1.10.260.40">
    <property type="entry name" value="lambda repressor-like DNA-binding domains"/>
    <property type="match status" value="1"/>
</dbReference>
<dbReference type="SUPFAM" id="SSF47413">
    <property type="entry name" value="lambda repressor-like DNA-binding domains"/>
    <property type="match status" value="1"/>
</dbReference>
<dbReference type="InterPro" id="IPR001387">
    <property type="entry name" value="Cro/C1-type_HTH"/>
</dbReference>
<dbReference type="PANTHER" id="PTHR34475">
    <property type="match status" value="1"/>
</dbReference>
<accession>A0A2U8FR63</accession>
<name>A0A2U8FR63_9BURK</name>
<dbReference type="GO" id="GO:0003677">
    <property type="term" value="F:DNA binding"/>
    <property type="evidence" value="ECO:0007669"/>
    <property type="project" value="InterPro"/>
</dbReference>
<feature type="region of interest" description="Disordered" evidence="1">
    <location>
        <begin position="1"/>
        <end position="20"/>
    </location>
</feature>
<evidence type="ECO:0000313" key="4">
    <source>
        <dbReference type="Proteomes" id="UP000244892"/>
    </source>
</evidence>
<protein>
    <submittedName>
        <fullName evidence="3">DUF4115 domain-containing protein</fullName>
    </submittedName>
</protein>